<feature type="binding site" evidence="6">
    <location>
        <position position="106"/>
    </location>
    <ligand>
        <name>a divalent metal cation</name>
        <dbReference type="ChEBI" id="CHEBI:60240"/>
        <label>1</label>
    </ligand>
</feature>
<dbReference type="STRING" id="445932.Emin_1396"/>
<dbReference type="PRINTS" id="PR00599">
    <property type="entry name" value="MAPEPTIDASE"/>
</dbReference>
<evidence type="ECO:0000256" key="1">
    <source>
        <dbReference type="ARBA" id="ARBA00002521"/>
    </source>
</evidence>
<comment type="catalytic activity">
    <reaction evidence="6 7">
        <text>Release of N-terminal amino acids, preferentially methionine, from peptides and arylamides.</text>
        <dbReference type="EC" id="3.4.11.18"/>
    </reaction>
</comment>
<evidence type="ECO:0000313" key="9">
    <source>
        <dbReference type="EMBL" id="ACC98945.1"/>
    </source>
</evidence>
<dbReference type="Pfam" id="PF00557">
    <property type="entry name" value="Peptidase_M24"/>
    <property type="match status" value="1"/>
</dbReference>
<dbReference type="HOGENOM" id="CLU_015857_0_1_0"/>
<dbReference type="SUPFAM" id="SSF55920">
    <property type="entry name" value="Creatinase/aminopeptidase"/>
    <property type="match status" value="1"/>
</dbReference>
<evidence type="ECO:0000256" key="6">
    <source>
        <dbReference type="HAMAP-Rule" id="MF_01974"/>
    </source>
</evidence>
<dbReference type="PROSITE" id="PS00680">
    <property type="entry name" value="MAP_1"/>
    <property type="match status" value="1"/>
</dbReference>
<dbReference type="InterPro" id="IPR000994">
    <property type="entry name" value="Pept_M24"/>
</dbReference>
<organism evidence="9 10">
    <name type="scientific">Elusimicrobium minutum (strain Pei191)</name>
    <dbReference type="NCBI Taxonomy" id="445932"/>
    <lineage>
        <taxon>Bacteria</taxon>
        <taxon>Pseudomonadati</taxon>
        <taxon>Elusimicrobiota</taxon>
        <taxon>Elusimicrobia</taxon>
        <taxon>Elusimicrobiales</taxon>
        <taxon>Elusimicrobiaceae</taxon>
        <taxon>Elusimicrobium</taxon>
    </lineage>
</organism>
<keyword evidence="10" id="KW-1185">Reference proteome</keyword>
<dbReference type="EC" id="3.4.11.18" evidence="6 7"/>
<keyword evidence="4 6" id="KW-0479">Metal-binding</keyword>
<feature type="binding site" evidence="6">
    <location>
        <position position="202"/>
    </location>
    <ligand>
        <name>a divalent metal cation</name>
        <dbReference type="ChEBI" id="CHEBI:60240"/>
        <label>2</label>
        <note>catalytic</note>
    </ligand>
</feature>
<comment type="cofactor">
    <cofactor evidence="6">
        <name>Co(2+)</name>
        <dbReference type="ChEBI" id="CHEBI:48828"/>
    </cofactor>
    <cofactor evidence="6">
        <name>Zn(2+)</name>
        <dbReference type="ChEBI" id="CHEBI:29105"/>
    </cofactor>
    <cofactor evidence="6">
        <name>Mn(2+)</name>
        <dbReference type="ChEBI" id="CHEBI:29035"/>
    </cofactor>
    <cofactor evidence="6">
        <name>Fe(2+)</name>
        <dbReference type="ChEBI" id="CHEBI:29033"/>
    </cofactor>
    <text evidence="6">Binds 2 divalent metal cations per subunit. Has a high-affinity and a low affinity metal-binding site. The true nature of the physiological cofactor is under debate. The enzyme is active with cobalt, zinc, manganese or divalent iron ions. Most likely, methionine aminopeptidases function as mononuclear Fe(2+)-metalloproteases under physiological conditions, and the catalytically relevant metal-binding site has been assigned to the histidine-containing high-affinity site.</text>
</comment>
<dbReference type="Gene3D" id="3.90.230.10">
    <property type="entry name" value="Creatinase/methionine aminopeptidase superfamily"/>
    <property type="match status" value="1"/>
</dbReference>
<dbReference type="InterPro" id="IPR036005">
    <property type="entry name" value="Creatinase/aminopeptidase-like"/>
</dbReference>
<comment type="function">
    <text evidence="1 6">Removes the N-terminal methionine from nascent proteins. The N-terminal methionine is often cleaved when the second residue in the primary sequence is small and uncharged (Met-Ala-, Cys, Gly, Pro, Ser, Thr, or Val). Requires deformylation of the N(alpha)-formylated initiator methionine before it can be hydrolyzed.</text>
</comment>
<dbReference type="EMBL" id="CP001055">
    <property type="protein sequence ID" value="ACC98945.1"/>
    <property type="molecule type" value="Genomic_DNA"/>
</dbReference>
<evidence type="ECO:0000256" key="7">
    <source>
        <dbReference type="RuleBase" id="RU003653"/>
    </source>
</evidence>
<dbReference type="Proteomes" id="UP000001029">
    <property type="component" value="Chromosome"/>
</dbReference>
<keyword evidence="5 6" id="KW-0378">Hydrolase</keyword>
<dbReference type="PANTHER" id="PTHR43330">
    <property type="entry name" value="METHIONINE AMINOPEPTIDASE"/>
    <property type="match status" value="1"/>
</dbReference>
<dbReference type="InterPro" id="IPR002467">
    <property type="entry name" value="Pept_M24A_MAP1"/>
</dbReference>
<name>B2KEJ9_ELUMP</name>
<sequence>MIEIKTKEEIKKMRAAGKIVAEALALMQTLVKPGISTLELDKAAEKLIRDRGAIPAFLGYNGFSGTICASVNEEVVHGIPQKGKILRDGDIISVDMGARLDGFYADAAVTIGVGKVSGVAQRLMDLTKKSLELAIGQVRPGARLGDVSNAVETLATLNNLGIVREYCGHGVGRNLHEDPAIPNFGLKGTGPVLKEGYVLAIEPMLNAGKDEVKTLQDGWTVVTQDGSLSAHFEHTVAVTGNGCEILTAQ</sequence>
<dbReference type="OrthoDB" id="9802055at2"/>
<dbReference type="GO" id="GO:0070006">
    <property type="term" value="F:metalloaminopeptidase activity"/>
    <property type="evidence" value="ECO:0007669"/>
    <property type="project" value="UniProtKB-UniRule"/>
</dbReference>
<keyword evidence="3 6" id="KW-0645">Protease</keyword>
<dbReference type="NCBIfam" id="TIGR00500">
    <property type="entry name" value="met_pdase_I"/>
    <property type="match status" value="1"/>
</dbReference>
<dbReference type="GO" id="GO:0046872">
    <property type="term" value="F:metal ion binding"/>
    <property type="evidence" value="ECO:0007669"/>
    <property type="project" value="UniProtKB-UniRule"/>
</dbReference>
<reference evidence="9 10" key="1">
    <citation type="journal article" date="2009" name="Appl. Environ. Microbiol.">
        <title>Genomic analysis of 'Elusimicrobium minutum,' the first cultivated representative of the phylum 'Elusimicrobia' (formerly termite group 1).</title>
        <authorList>
            <person name="Herlemann D.P.R."/>
            <person name="Geissinger O."/>
            <person name="Ikeda-Ohtsubo W."/>
            <person name="Kunin V."/>
            <person name="Sun H."/>
            <person name="Lapidus A."/>
            <person name="Hugenholtz P."/>
            <person name="Brune A."/>
        </authorList>
    </citation>
    <scope>NUCLEOTIDE SEQUENCE [LARGE SCALE GENOMIC DNA]</scope>
    <source>
        <strain evidence="9 10">Pei191</strain>
    </source>
</reference>
<feature type="domain" description="Peptidase M24" evidence="8">
    <location>
        <begin position="11"/>
        <end position="239"/>
    </location>
</feature>
<proteinExistence type="inferred from homology"/>
<evidence type="ECO:0000256" key="5">
    <source>
        <dbReference type="ARBA" id="ARBA00022801"/>
    </source>
</evidence>
<feature type="binding site" evidence="6">
    <location>
        <position position="77"/>
    </location>
    <ligand>
        <name>substrate</name>
    </ligand>
</feature>
<dbReference type="GO" id="GO:0005829">
    <property type="term" value="C:cytosol"/>
    <property type="evidence" value="ECO:0007669"/>
    <property type="project" value="TreeGrafter"/>
</dbReference>
<accession>B2KEJ9</accession>
<protein>
    <recommendedName>
        <fullName evidence="6 7">Methionine aminopeptidase</fullName>
        <shortName evidence="6">MAP</shortName>
        <shortName evidence="6">MetAP</shortName>
        <ecNumber evidence="6 7">3.4.11.18</ecNumber>
    </recommendedName>
    <alternativeName>
        <fullName evidence="6">Peptidase M</fullName>
    </alternativeName>
</protein>
<feature type="binding site" evidence="6">
    <location>
        <position position="169"/>
    </location>
    <ligand>
        <name>a divalent metal cation</name>
        <dbReference type="ChEBI" id="CHEBI:60240"/>
        <label>2</label>
        <note>catalytic</note>
    </ligand>
</feature>
<feature type="binding site" evidence="6">
    <location>
        <position position="233"/>
    </location>
    <ligand>
        <name>a divalent metal cation</name>
        <dbReference type="ChEBI" id="CHEBI:60240"/>
        <label>2</label>
        <note>catalytic</note>
    </ligand>
</feature>
<feature type="binding site" evidence="6">
    <location>
        <position position="233"/>
    </location>
    <ligand>
        <name>a divalent metal cation</name>
        <dbReference type="ChEBI" id="CHEBI:60240"/>
        <label>1</label>
    </ligand>
</feature>
<dbReference type="RefSeq" id="WP_012415560.1">
    <property type="nucleotide sequence ID" value="NC_010644.1"/>
</dbReference>
<evidence type="ECO:0000256" key="2">
    <source>
        <dbReference type="ARBA" id="ARBA00022438"/>
    </source>
</evidence>
<dbReference type="InterPro" id="IPR001714">
    <property type="entry name" value="Pept_M24_MAP"/>
</dbReference>
<evidence type="ECO:0000259" key="8">
    <source>
        <dbReference type="Pfam" id="PF00557"/>
    </source>
</evidence>
<dbReference type="AlphaFoldDB" id="B2KEJ9"/>
<dbReference type="GO" id="GO:0004239">
    <property type="term" value="F:initiator methionyl aminopeptidase activity"/>
    <property type="evidence" value="ECO:0007669"/>
    <property type="project" value="UniProtKB-UniRule"/>
</dbReference>
<dbReference type="GO" id="GO:0006508">
    <property type="term" value="P:proteolysis"/>
    <property type="evidence" value="ECO:0007669"/>
    <property type="project" value="UniProtKB-KW"/>
</dbReference>
<comment type="subunit">
    <text evidence="6">Monomer.</text>
</comment>
<dbReference type="CDD" id="cd01086">
    <property type="entry name" value="MetAP1"/>
    <property type="match status" value="1"/>
</dbReference>
<comment type="similarity">
    <text evidence="6">Belongs to the peptidase M24A family. Methionine aminopeptidase type 1 subfamily.</text>
</comment>
<dbReference type="HAMAP" id="MF_01974">
    <property type="entry name" value="MetAP_1"/>
    <property type="match status" value="1"/>
</dbReference>
<gene>
    <name evidence="6" type="primary">map</name>
    <name evidence="9" type="ordered locus">Emin_1396</name>
</gene>
<feature type="binding site" evidence="6">
    <location>
        <position position="95"/>
    </location>
    <ligand>
        <name>a divalent metal cation</name>
        <dbReference type="ChEBI" id="CHEBI:60240"/>
        <label>1</label>
    </ligand>
</feature>
<keyword evidence="2 6" id="KW-0031">Aminopeptidase</keyword>
<dbReference type="KEGG" id="emi:Emin_1396"/>
<evidence type="ECO:0000313" key="10">
    <source>
        <dbReference type="Proteomes" id="UP000001029"/>
    </source>
</evidence>
<feature type="binding site" evidence="6">
    <location>
        <position position="106"/>
    </location>
    <ligand>
        <name>a divalent metal cation</name>
        <dbReference type="ChEBI" id="CHEBI:60240"/>
        <label>2</label>
        <note>catalytic</note>
    </ligand>
</feature>
<feature type="binding site" evidence="6">
    <location>
        <position position="176"/>
    </location>
    <ligand>
        <name>substrate</name>
    </ligand>
</feature>
<dbReference type="PANTHER" id="PTHR43330:SF27">
    <property type="entry name" value="METHIONINE AMINOPEPTIDASE"/>
    <property type="match status" value="1"/>
</dbReference>
<evidence type="ECO:0000256" key="4">
    <source>
        <dbReference type="ARBA" id="ARBA00022723"/>
    </source>
</evidence>
<evidence type="ECO:0000256" key="3">
    <source>
        <dbReference type="ARBA" id="ARBA00022670"/>
    </source>
</evidence>